<keyword evidence="2" id="KW-1185">Reference proteome</keyword>
<name>D1PYH0_9BACT</name>
<sequence length="42" mass="4794">MFGNALYIKIETVSAYNQNAETVFLTNIGCYLCFHLYEVVLS</sequence>
<protein>
    <submittedName>
        <fullName evidence="1">Uncharacterized protein</fullName>
    </submittedName>
</protein>
<dbReference type="EMBL" id="ACKS01000078">
    <property type="protein sequence ID" value="EFA43515.1"/>
    <property type="molecule type" value="Genomic_DNA"/>
</dbReference>
<dbReference type="HOGENOM" id="CLU_3255687_0_0_10"/>
<evidence type="ECO:0000313" key="2">
    <source>
        <dbReference type="Proteomes" id="UP000003160"/>
    </source>
</evidence>
<comment type="caution">
    <text evidence="1">The sequence shown here is derived from an EMBL/GenBank/DDBJ whole genome shotgun (WGS) entry which is preliminary data.</text>
</comment>
<organism evidence="1 2">
    <name type="scientific">Hallella bergensis DSM 17361</name>
    <dbReference type="NCBI Taxonomy" id="585502"/>
    <lineage>
        <taxon>Bacteria</taxon>
        <taxon>Pseudomonadati</taxon>
        <taxon>Bacteroidota</taxon>
        <taxon>Bacteroidia</taxon>
        <taxon>Bacteroidales</taxon>
        <taxon>Prevotellaceae</taxon>
        <taxon>Hallella</taxon>
    </lineage>
</organism>
<dbReference type="AlphaFoldDB" id="D1PYH0"/>
<gene>
    <name evidence="1" type="ORF">HMPREF0645_2005</name>
</gene>
<reference evidence="1 2" key="1">
    <citation type="submission" date="2009-10" db="EMBL/GenBank/DDBJ databases">
        <authorList>
            <person name="Qin X."/>
            <person name="Bachman B."/>
            <person name="Battles P."/>
            <person name="Bell A."/>
            <person name="Bess C."/>
            <person name="Bickham C."/>
            <person name="Chaboub L."/>
            <person name="Chen D."/>
            <person name="Coyle M."/>
            <person name="Deiros D.R."/>
            <person name="Dinh H."/>
            <person name="Forbes L."/>
            <person name="Fowler G."/>
            <person name="Francisco L."/>
            <person name="Fu Q."/>
            <person name="Gubbala S."/>
            <person name="Hale W."/>
            <person name="Han Y."/>
            <person name="Hemphill L."/>
            <person name="Highlander S.K."/>
            <person name="Hirani K."/>
            <person name="Hogues M."/>
            <person name="Jackson L."/>
            <person name="Jakkamsetti A."/>
            <person name="Javaid M."/>
            <person name="Jiang H."/>
            <person name="Korchina V."/>
            <person name="Kovar C."/>
            <person name="Lara F."/>
            <person name="Lee S."/>
            <person name="Mata R."/>
            <person name="Mathew T."/>
            <person name="Moen C."/>
            <person name="Morales K."/>
            <person name="Munidasa M."/>
            <person name="Nazareth L."/>
            <person name="Ngo R."/>
            <person name="Nguyen L."/>
            <person name="Okwuonu G."/>
            <person name="Ongeri F."/>
            <person name="Patil S."/>
            <person name="Petrosino J."/>
            <person name="Pham C."/>
            <person name="Pham P."/>
            <person name="Pu L.-L."/>
            <person name="Puazo M."/>
            <person name="Raj R."/>
            <person name="Reid J."/>
            <person name="Rouhana J."/>
            <person name="Saada N."/>
            <person name="Shang Y."/>
            <person name="Simmons D."/>
            <person name="Thornton R."/>
            <person name="Warren J."/>
            <person name="Weissenberger G."/>
            <person name="Zhang J."/>
            <person name="Zhang L."/>
            <person name="Zhou C."/>
            <person name="Zhu D."/>
            <person name="Muzny D."/>
            <person name="Worley K."/>
            <person name="Gibbs R."/>
        </authorList>
    </citation>
    <scope>NUCLEOTIDE SEQUENCE [LARGE SCALE GENOMIC DNA]</scope>
    <source>
        <strain evidence="1 2">DSM 17361</strain>
    </source>
</reference>
<proteinExistence type="predicted"/>
<dbReference type="Proteomes" id="UP000003160">
    <property type="component" value="Unassembled WGS sequence"/>
</dbReference>
<evidence type="ECO:0000313" key="1">
    <source>
        <dbReference type="EMBL" id="EFA43515.1"/>
    </source>
</evidence>
<accession>D1PYH0</accession>